<feature type="domain" description="PPIase cyclophilin-type" evidence="4">
    <location>
        <begin position="55"/>
        <end position="223"/>
    </location>
</feature>
<proteinExistence type="predicted"/>
<dbReference type="EMBL" id="VOQQ01000001">
    <property type="protein sequence ID" value="TXC62982.1"/>
    <property type="molecule type" value="Genomic_DNA"/>
</dbReference>
<protein>
    <recommendedName>
        <fullName evidence="1">peptidylprolyl isomerase</fullName>
        <ecNumber evidence="1">5.2.1.8</ecNumber>
    </recommendedName>
</protein>
<keyword evidence="2" id="KW-0697">Rotamase</keyword>
<dbReference type="AlphaFoldDB" id="A0A5C6TRA0"/>
<dbReference type="SUPFAM" id="SSF50891">
    <property type="entry name" value="Cyclophilin-like"/>
    <property type="match status" value="1"/>
</dbReference>
<dbReference type="InterPro" id="IPR044665">
    <property type="entry name" value="E_coli_cyclophilin_A-like"/>
</dbReference>
<dbReference type="Proteomes" id="UP000321249">
    <property type="component" value="Unassembled WGS sequence"/>
</dbReference>
<dbReference type="PROSITE" id="PS50072">
    <property type="entry name" value="CSA_PPIASE_2"/>
    <property type="match status" value="1"/>
</dbReference>
<organism evidence="5 6">
    <name type="scientific">Allosphingosinicella ginsenosidimutans</name>
    <dbReference type="NCBI Taxonomy" id="1176539"/>
    <lineage>
        <taxon>Bacteria</taxon>
        <taxon>Pseudomonadati</taxon>
        <taxon>Pseudomonadota</taxon>
        <taxon>Alphaproteobacteria</taxon>
        <taxon>Sphingomonadales</taxon>
        <taxon>Sphingomonadaceae</taxon>
        <taxon>Allosphingosinicella</taxon>
    </lineage>
</organism>
<evidence type="ECO:0000256" key="3">
    <source>
        <dbReference type="ARBA" id="ARBA00023235"/>
    </source>
</evidence>
<dbReference type="GO" id="GO:0003755">
    <property type="term" value="F:peptidyl-prolyl cis-trans isomerase activity"/>
    <property type="evidence" value="ECO:0007669"/>
    <property type="project" value="UniProtKB-KW"/>
</dbReference>
<dbReference type="PROSITE" id="PS51257">
    <property type="entry name" value="PROKAR_LIPOPROTEIN"/>
    <property type="match status" value="1"/>
</dbReference>
<evidence type="ECO:0000256" key="2">
    <source>
        <dbReference type="ARBA" id="ARBA00023110"/>
    </source>
</evidence>
<accession>A0A5C6TRA0</accession>
<reference evidence="5 6" key="1">
    <citation type="journal article" date="2015" name="J. Microbiol.">
        <title>Sphingosinicella ginsenosidimutans sp. nov., with ginsenoside converting activity.</title>
        <authorList>
            <person name="Kim J.K."/>
            <person name="Kang M.S."/>
            <person name="Park S.C."/>
            <person name="Kim K.M."/>
            <person name="Choi K."/>
            <person name="Yoon M.H."/>
            <person name="Im W.T."/>
        </authorList>
    </citation>
    <scope>NUCLEOTIDE SEQUENCE [LARGE SCALE GENOMIC DNA]</scope>
    <source>
        <strain evidence="5 6">BS-11</strain>
    </source>
</reference>
<dbReference type="CDD" id="cd00317">
    <property type="entry name" value="cyclophilin"/>
    <property type="match status" value="1"/>
</dbReference>
<gene>
    <name evidence="5" type="ORF">FRZ32_04435</name>
</gene>
<comment type="caution">
    <text evidence="5">The sequence shown here is derived from an EMBL/GenBank/DDBJ whole genome shotgun (WGS) entry which is preliminary data.</text>
</comment>
<keyword evidence="6" id="KW-1185">Reference proteome</keyword>
<dbReference type="Gene3D" id="2.40.100.10">
    <property type="entry name" value="Cyclophilin-like"/>
    <property type="match status" value="1"/>
</dbReference>
<dbReference type="EC" id="5.2.1.8" evidence="1"/>
<name>A0A5C6TRA0_9SPHN</name>
<evidence type="ECO:0000259" key="4">
    <source>
        <dbReference type="PROSITE" id="PS50072"/>
    </source>
</evidence>
<dbReference type="InterPro" id="IPR029000">
    <property type="entry name" value="Cyclophilin-like_dom_sf"/>
</dbReference>
<evidence type="ECO:0000313" key="5">
    <source>
        <dbReference type="EMBL" id="TXC62982.1"/>
    </source>
</evidence>
<dbReference type="Pfam" id="PF00160">
    <property type="entry name" value="Pro_isomerase"/>
    <property type="match status" value="1"/>
</dbReference>
<sequence length="223" mass="23927">MRALPVVTACVLAIAGCGGDEVARNAPAVNLLLPTHRADPPVPTNLPDIVPVRIETELGGITVALDHKHAPVTVTNFIRYVDDHRFDGTVFYRASRTPGAPNHGFVQGGIQHSYRLMLPPIRLEPTTETGLLHRDGTISMARSTPDTAMGDFTISVGPNPGLDAHPDRPGDNRGYASFGQVTEGMDVVRRILARPTVAQEGRGPMAGQRIEAPVRIISIRRAG</sequence>
<dbReference type="PANTHER" id="PTHR43246">
    <property type="entry name" value="PEPTIDYL-PROLYL CIS-TRANS ISOMERASE CYP38, CHLOROPLASTIC"/>
    <property type="match status" value="1"/>
</dbReference>
<keyword evidence="3 5" id="KW-0413">Isomerase</keyword>
<evidence type="ECO:0000256" key="1">
    <source>
        <dbReference type="ARBA" id="ARBA00013194"/>
    </source>
</evidence>
<evidence type="ECO:0000313" key="6">
    <source>
        <dbReference type="Proteomes" id="UP000321249"/>
    </source>
</evidence>
<dbReference type="InterPro" id="IPR002130">
    <property type="entry name" value="Cyclophilin-type_PPIase_dom"/>
</dbReference>